<reference evidence="1" key="1">
    <citation type="journal article" date="2023" name="G3 (Bethesda)">
        <title>Whole genome assemblies of Zophobas morio and Tenebrio molitor.</title>
        <authorList>
            <person name="Kaur S."/>
            <person name="Stinson S.A."/>
            <person name="diCenzo G.C."/>
        </authorList>
    </citation>
    <scope>NUCLEOTIDE SEQUENCE</scope>
    <source>
        <strain evidence="1">QUZm001</strain>
    </source>
</reference>
<dbReference type="EMBL" id="JALNTZ010000003">
    <property type="protein sequence ID" value="KAJ3658944.1"/>
    <property type="molecule type" value="Genomic_DNA"/>
</dbReference>
<proteinExistence type="predicted"/>
<organism evidence="1 2">
    <name type="scientific">Zophobas morio</name>
    <dbReference type="NCBI Taxonomy" id="2755281"/>
    <lineage>
        <taxon>Eukaryota</taxon>
        <taxon>Metazoa</taxon>
        <taxon>Ecdysozoa</taxon>
        <taxon>Arthropoda</taxon>
        <taxon>Hexapoda</taxon>
        <taxon>Insecta</taxon>
        <taxon>Pterygota</taxon>
        <taxon>Neoptera</taxon>
        <taxon>Endopterygota</taxon>
        <taxon>Coleoptera</taxon>
        <taxon>Polyphaga</taxon>
        <taxon>Cucujiformia</taxon>
        <taxon>Tenebrionidae</taxon>
        <taxon>Zophobas</taxon>
    </lineage>
</organism>
<comment type="caution">
    <text evidence="1">The sequence shown here is derived from an EMBL/GenBank/DDBJ whole genome shotgun (WGS) entry which is preliminary data.</text>
</comment>
<dbReference type="Proteomes" id="UP001168821">
    <property type="component" value="Unassembled WGS sequence"/>
</dbReference>
<keyword evidence="2" id="KW-1185">Reference proteome</keyword>
<evidence type="ECO:0000313" key="1">
    <source>
        <dbReference type="EMBL" id="KAJ3658944.1"/>
    </source>
</evidence>
<protein>
    <submittedName>
        <fullName evidence="1">Uncharacterized protein</fullName>
    </submittedName>
</protein>
<accession>A0AA38MK45</accession>
<sequence length="105" mass="11689">MRASWLSSCVRLTCLTTVNFFNSKRVDMVMLYGVADENARFPTICGLVYGNQQCPETIEELQQRVEVAAATVRGTPVQTCCDALKPVLLAKDNIFNIHCKTIVAF</sequence>
<evidence type="ECO:0000313" key="2">
    <source>
        <dbReference type="Proteomes" id="UP001168821"/>
    </source>
</evidence>
<gene>
    <name evidence="1" type="ORF">Zmor_010656</name>
</gene>
<name>A0AA38MK45_9CUCU</name>
<dbReference type="AlphaFoldDB" id="A0AA38MK45"/>